<dbReference type="SUPFAM" id="SSF54862">
    <property type="entry name" value="4Fe-4S ferredoxins"/>
    <property type="match status" value="1"/>
</dbReference>
<keyword evidence="6" id="KW-0408">Iron</keyword>
<dbReference type="EMBL" id="PFNG01000011">
    <property type="protein sequence ID" value="PIZ42503.1"/>
    <property type="molecule type" value="Genomic_DNA"/>
</dbReference>
<name>A0A2M7TBJ6_9ACTN</name>
<evidence type="ECO:0000313" key="10">
    <source>
        <dbReference type="Proteomes" id="UP000230956"/>
    </source>
</evidence>
<sequence length="61" mass="6540">MPRPVVDVDECSGCGTCVDSCPNGVLELVDDIAKPVNEENCDGCKTCMEECAMEAIEVEED</sequence>
<feature type="domain" description="4Fe-4S ferredoxin-type" evidence="8">
    <location>
        <begin position="32"/>
        <end position="61"/>
    </location>
</feature>
<dbReference type="RefSeq" id="WP_353682987.1">
    <property type="nucleotide sequence ID" value="NZ_PFNG01000011.1"/>
</dbReference>
<dbReference type="Proteomes" id="UP000230956">
    <property type="component" value="Unassembled WGS sequence"/>
</dbReference>
<keyword evidence="5" id="KW-0249">Electron transport</keyword>
<dbReference type="PROSITE" id="PS51379">
    <property type="entry name" value="4FE4S_FER_2"/>
    <property type="match status" value="2"/>
</dbReference>
<dbReference type="Gene3D" id="3.30.70.20">
    <property type="match status" value="1"/>
</dbReference>
<dbReference type="InterPro" id="IPR050572">
    <property type="entry name" value="Fe-S_Ferredoxin"/>
</dbReference>
<feature type="domain" description="4Fe-4S ferredoxin-type" evidence="8">
    <location>
        <begin position="2"/>
        <end position="31"/>
    </location>
</feature>
<evidence type="ECO:0000259" key="8">
    <source>
        <dbReference type="PROSITE" id="PS51379"/>
    </source>
</evidence>
<evidence type="ECO:0000256" key="5">
    <source>
        <dbReference type="ARBA" id="ARBA00022982"/>
    </source>
</evidence>
<dbReference type="Pfam" id="PF13237">
    <property type="entry name" value="Fer4_10"/>
    <property type="match status" value="1"/>
</dbReference>
<evidence type="ECO:0000256" key="1">
    <source>
        <dbReference type="ARBA" id="ARBA00022448"/>
    </source>
</evidence>
<accession>A0A2M7TBJ6</accession>
<reference evidence="10" key="1">
    <citation type="submission" date="2017-09" db="EMBL/GenBank/DDBJ databases">
        <title>Depth-based differentiation of microbial function through sediment-hosted aquifers and enrichment of novel symbionts in the deep terrestrial subsurface.</title>
        <authorList>
            <person name="Probst A.J."/>
            <person name="Ladd B."/>
            <person name="Jarett J.K."/>
            <person name="Geller-Mcgrath D.E."/>
            <person name="Sieber C.M.K."/>
            <person name="Emerson J.B."/>
            <person name="Anantharaman K."/>
            <person name="Thomas B.C."/>
            <person name="Malmstrom R."/>
            <person name="Stieglmeier M."/>
            <person name="Klingl A."/>
            <person name="Woyke T."/>
            <person name="Ryan C.M."/>
            <person name="Banfield J.F."/>
        </authorList>
    </citation>
    <scope>NUCLEOTIDE SEQUENCE [LARGE SCALE GENOMIC DNA]</scope>
</reference>
<proteinExistence type="predicted"/>
<dbReference type="GO" id="GO:0046872">
    <property type="term" value="F:metal ion binding"/>
    <property type="evidence" value="ECO:0007669"/>
    <property type="project" value="UniProtKB-KW"/>
</dbReference>
<keyword evidence="1" id="KW-0813">Transport</keyword>
<dbReference type="PANTHER" id="PTHR43687">
    <property type="entry name" value="ADENYLYLSULFATE REDUCTASE, BETA SUBUNIT"/>
    <property type="match status" value="1"/>
</dbReference>
<dbReference type="GO" id="GO:0051539">
    <property type="term" value="F:4 iron, 4 sulfur cluster binding"/>
    <property type="evidence" value="ECO:0007669"/>
    <property type="project" value="UniProtKB-KW"/>
</dbReference>
<dbReference type="InterPro" id="IPR017900">
    <property type="entry name" value="4Fe4S_Fe_S_CS"/>
</dbReference>
<keyword evidence="3" id="KW-0479">Metal-binding</keyword>
<evidence type="ECO:0000256" key="6">
    <source>
        <dbReference type="ARBA" id="ARBA00023004"/>
    </source>
</evidence>
<keyword evidence="7" id="KW-0411">Iron-sulfur</keyword>
<keyword evidence="4" id="KW-0677">Repeat</keyword>
<evidence type="ECO:0000256" key="4">
    <source>
        <dbReference type="ARBA" id="ARBA00022737"/>
    </source>
</evidence>
<evidence type="ECO:0000256" key="3">
    <source>
        <dbReference type="ARBA" id="ARBA00022723"/>
    </source>
</evidence>
<dbReference type="PROSITE" id="PS00198">
    <property type="entry name" value="4FE4S_FER_1"/>
    <property type="match status" value="1"/>
</dbReference>
<evidence type="ECO:0000313" key="9">
    <source>
        <dbReference type="EMBL" id="PIZ42503.1"/>
    </source>
</evidence>
<comment type="caution">
    <text evidence="9">The sequence shown here is derived from an EMBL/GenBank/DDBJ whole genome shotgun (WGS) entry which is preliminary data.</text>
</comment>
<protein>
    <submittedName>
        <fullName evidence="9">4Fe-4S ferredoxin</fullName>
    </submittedName>
</protein>
<organism evidence="9 10">
    <name type="scientific">Candidatus Aquicultor secundus</name>
    <dbReference type="NCBI Taxonomy" id="1973895"/>
    <lineage>
        <taxon>Bacteria</taxon>
        <taxon>Bacillati</taxon>
        <taxon>Actinomycetota</taxon>
        <taxon>Candidatus Aquicultoria</taxon>
        <taxon>Candidatus Aquicultorales</taxon>
        <taxon>Candidatus Aquicultoraceae</taxon>
        <taxon>Candidatus Aquicultor</taxon>
    </lineage>
</organism>
<dbReference type="PANTHER" id="PTHR43687:SF6">
    <property type="entry name" value="L-ASPARTATE SEMIALDEHYDE SULFURTRANSFERASE IRON-SULFUR SUBUNIT"/>
    <property type="match status" value="1"/>
</dbReference>
<dbReference type="InterPro" id="IPR017896">
    <property type="entry name" value="4Fe4S_Fe-S-bd"/>
</dbReference>
<gene>
    <name evidence="9" type="ORF">COY37_00315</name>
</gene>
<dbReference type="AlphaFoldDB" id="A0A2M7TBJ6"/>
<keyword evidence="2" id="KW-0004">4Fe-4S</keyword>
<evidence type="ECO:0000256" key="7">
    <source>
        <dbReference type="ARBA" id="ARBA00023014"/>
    </source>
</evidence>
<evidence type="ECO:0000256" key="2">
    <source>
        <dbReference type="ARBA" id="ARBA00022485"/>
    </source>
</evidence>